<keyword evidence="2" id="KW-1185">Reference proteome</keyword>
<protein>
    <submittedName>
        <fullName evidence="1">Uncharacterized protein</fullName>
    </submittedName>
</protein>
<evidence type="ECO:0000313" key="1">
    <source>
        <dbReference type="EMBL" id="GER26333.1"/>
    </source>
</evidence>
<proteinExistence type="predicted"/>
<dbReference type="EMBL" id="BKCP01001002">
    <property type="protein sequence ID" value="GER26333.1"/>
    <property type="molecule type" value="Genomic_DNA"/>
</dbReference>
<sequence length="233" mass="23543">MLQTGRLPQRFYLLGRVAEPAEGVEGGSDLRLEESGPWICAVGGSQEAVEMSDVEIDGIWEAGEIEVGVDFGVLVFVGKVLPQGDVGGRAVGAAGGEGDVDGVAGGGDGVCPAGENVGDYAERGFAVGGGDLLDEGSEGGFEAGGGVEEVDDEVEGEGFGVLGVWREAVAGGVELQLGDMDVIGARGRVGGHGGAEVAGVEWGSGDGDGEAESGVYSVGQCEERDEMALRHEW</sequence>
<dbReference type="Proteomes" id="UP000325081">
    <property type="component" value="Unassembled WGS sequence"/>
</dbReference>
<reference evidence="2" key="1">
    <citation type="journal article" date="2019" name="Curr. Biol.">
        <title>Genome Sequence of Striga asiatica Provides Insight into the Evolution of Plant Parasitism.</title>
        <authorList>
            <person name="Yoshida S."/>
            <person name="Kim S."/>
            <person name="Wafula E.K."/>
            <person name="Tanskanen J."/>
            <person name="Kim Y.M."/>
            <person name="Honaas L."/>
            <person name="Yang Z."/>
            <person name="Spallek T."/>
            <person name="Conn C.E."/>
            <person name="Ichihashi Y."/>
            <person name="Cheong K."/>
            <person name="Cui S."/>
            <person name="Der J.P."/>
            <person name="Gundlach H."/>
            <person name="Jiao Y."/>
            <person name="Hori C."/>
            <person name="Ishida J.K."/>
            <person name="Kasahara H."/>
            <person name="Kiba T."/>
            <person name="Kim M.S."/>
            <person name="Koo N."/>
            <person name="Laohavisit A."/>
            <person name="Lee Y.H."/>
            <person name="Lumba S."/>
            <person name="McCourt P."/>
            <person name="Mortimer J.C."/>
            <person name="Mutuku J.M."/>
            <person name="Nomura T."/>
            <person name="Sasaki-Sekimoto Y."/>
            <person name="Seto Y."/>
            <person name="Wang Y."/>
            <person name="Wakatake T."/>
            <person name="Sakakibara H."/>
            <person name="Demura T."/>
            <person name="Yamaguchi S."/>
            <person name="Yoneyama K."/>
            <person name="Manabe R.I."/>
            <person name="Nelson D.C."/>
            <person name="Schulman A.H."/>
            <person name="Timko M.P."/>
            <person name="dePamphilis C.W."/>
            <person name="Choi D."/>
            <person name="Shirasu K."/>
        </authorList>
    </citation>
    <scope>NUCLEOTIDE SEQUENCE [LARGE SCALE GENOMIC DNA]</scope>
    <source>
        <strain evidence="2">cv. UVA1</strain>
    </source>
</reference>
<dbReference type="AlphaFoldDB" id="A0A5A7P0N2"/>
<accession>A0A5A7P0N2</accession>
<evidence type="ECO:0000313" key="2">
    <source>
        <dbReference type="Proteomes" id="UP000325081"/>
    </source>
</evidence>
<comment type="caution">
    <text evidence="1">The sequence shown here is derived from an EMBL/GenBank/DDBJ whole genome shotgun (WGS) entry which is preliminary data.</text>
</comment>
<organism evidence="1 2">
    <name type="scientific">Striga asiatica</name>
    <name type="common">Asiatic witchweed</name>
    <name type="synonym">Buchnera asiatica</name>
    <dbReference type="NCBI Taxonomy" id="4170"/>
    <lineage>
        <taxon>Eukaryota</taxon>
        <taxon>Viridiplantae</taxon>
        <taxon>Streptophyta</taxon>
        <taxon>Embryophyta</taxon>
        <taxon>Tracheophyta</taxon>
        <taxon>Spermatophyta</taxon>
        <taxon>Magnoliopsida</taxon>
        <taxon>eudicotyledons</taxon>
        <taxon>Gunneridae</taxon>
        <taxon>Pentapetalae</taxon>
        <taxon>asterids</taxon>
        <taxon>lamiids</taxon>
        <taxon>Lamiales</taxon>
        <taxon>Orobanchaceae</taxon>
        <taxon>Buchnereae</taxon>
        <taxon>Striga</taxon>
    </lineage>
</organism>
<name>A0A5A7P0N2_STRAF</name>
<gene>
    <name evidence="1" type="ORF">STAS_01972</name>
</gene>